<evidence type="ECO:0000259" key="12">
    <source>
        <dbReference type="Pfam" id="PF00108"/>
    </source>
</evidence>
<comment type="function">
    <text evidence="1">Catalyzes thiolytic cleavage of beta-ketoadipyl-CoA to succinyl-CoA and acetyl-CoA.</text>
</comment>
<dbReference type="Pfam" id="PF00108">
    <property type="entry name" value="Thiolase_N"/>
    <property type="match status" value="1"/>
</dbReference>
<comment type="catalytic activity">
    <reaction evidence="10">
        <text>succinyl-CoA + acetyl-CoA = 3-oxoadipyl-CoA + CoA</text>
        <dbReference type="Rhea" id="RHEA:19481"/>
        <dbReference type="ChEBI" id="CHEBI:57287"/>
        <dbReference type="ChEBI" id="CHEBI:57288"/>
        <dbReference type="ChEBI" id="CHEBI:57292"/>
        <dbReference type="ChEBI" id="CHEBI:57348"/>
        <dbReference type="EC" id="2.3.1.174"/>
    </reaction>
</comment>
<evidence type="ECO:0000256" key="10">
    <source>
        <dbReference type="ARBA" id="ARBA00048527"/>
    </source>
</evidence>
<accession>A0ABV7AFK2</accession>
<dbReference type="NCBIfam" id="TIGR01930">
    <property type="entry name" value="AcCoA-C-Actrans"/>
    <property type="match status" value="1"/>
</dbReference>
<dbReference type="Proteomes" id="UP001595443">
    <property type="component" value="Unassembled WGS sequence"/>
</dbReference>
<dbReference type="PANTHER" id="PTHR18919">
    <property type="entry name" value="ACETYL-COA C-ACYLTRANSFERASE"/>
    <property type="match status" value="1"/>
</dbReference>
<dbReference type="Pfam" id="PF02803">
    <property type="entry name" value="Thiolase_C"/>
    <property type="match status" value="1"/>
</dbReference>
<organism evidence="14 15">
    <name type="scientific">Acidimangrovimonas pyrenivorans</name>
    <dbReference type="NCBI Taxonomy" id="2030798"/>
    <lineage>
        <taxon>Bacteria</taxon>
        <taxon>Pseudomonadati</taxon>
        <taxon>Pseudomonadota</taxon>
        <taxon>Alphaproteobacteria</taxon>
        <taxon>Rhodobacterales</taxon>
        <taxon>Paracoccaceae</taxon>
        <taxon>Acidimangrovimonas</taxon>
    </lineage>
</organism>
<comment type="similarity">
    <text evidence="3 11">Belongs to the thiolase-like superfamily. Thiolase family.</text>
</comment>
<dbReference type="PROSITE" id="PS00099">
    <property type="entry name" value="THIOLASE_3"/>
    <property type="match status" value="1"/>
</dbReference>
<dbReference type="NCBIfam" id="NF006551">
    <property type="entry name" value="PRK09050.1"/>
    <property type="match status" value="1"/>
</dbReference>
<gene>
    <name evidence="14" type="primary">pcaF</name>
    <name evidence="14" type="ORF">ACFOES_06780</name>
</gene>
<dbReference type="EC" id="2.3.1.174" evidence="4"/>
<dbReference type="PROSITE" id="PS00098">
    <property type="entry name" value="THIOLASE_1"/>
    <property type="match status" value="1"/>
</dbReference>
<dbReference type="InterPro" id="IPR020610">
    <property type="entry name" value="Thiolase_AS"/>
</dbReference>
<dbReference type="NCBIfam" id="TIGR02430">
    <property type="entry name" value="pcaF"/>
    <property type="match status" value="1"/>
</dbReference>
<dbReference type="InterPro" id="IPR012793">
    <property type="entry name" value="PcaF"/>
</dbReference>
<dbReference type="EMBL" id="JBHRSK010000004">
    <property type="protein sequence ID" value="MFC2967792.1"/>
    <property type="molecule type" value="Genomic_DNA"/>
</dbReference>
<dbReference type="InterPro" id="IPR016039">
    <property type="entry name" value="Thiolase-like"/>
</dbReference>
<dbReference type="InterPro" id="IPR020616">
    <property type="entry name" value="Thiolase_N"/>
</dbReference>
<comment type="caution">
    <text evidence="14">The sequence shown here is derived from an EMBL/GenBank/DDBJ whole genome shotgun (WGS) entry which is preliminary data.</text>
</comment>
<evidence type="ECO:0000313" key="14">
    <source>
        <dbReference type="EMBL" id="MFC2967792.1"/>
    </source>
</evidence>
<dbReference type="InterPro" id="IPR020615">
    <property type="entry name" value="Thiolase_acyl_enz_int_AS"/>
</dbReference>
<protein>
    <recommendedName>
        <fullName evidence="5">Beta-ketoadipyl-CoA thiolase</fullName>
        <ecNumber evidence="4">2.3.1.174</ecNumber>
    </recommendedName>
    <alternativeName>
        <fullName evidence="9">3-oxoadipyl-CoA thiolase</fullName>
    </alternativeName>
</protein>
<feature type="domain" description="Thiolase C-terminal" evidence="13">
    <location>
        <begin position="277"/>
        <end position="400"/>
    </location>
</feature>
<keyword evidence="7" id="KW-0058">Aromatic hydrocarbons catabolism</keyword>
<dbReference type="SUPFAM" id="SSF53901">
    <property type="entry name" value="Thiolase-like"/>
    <property type="match status" value="2"/>
</dbReference>
<evidence type="ECO:0000256" key="1">
    <source>
        <dbReference type="ARBA" id="ARBA00003720"/>
    </source>
</evidence>
<evidence type="ECO:0000256" key="5">
    <source>
        <dbReference type="ARBA" id="ARBA00016181"/>
    </source>
</evidence>
<proteinExistence type="inferred from homology"/>
<evidence type="ECO:0000256" key="9">
    <source>
        <dbReference type="ARBA" id="ARBA00041222"/>
    </source>
</evidence>
<dbReference type="PIRSF" id="PIRSF000429">
    <property type="entry name" value="Ac-CoA_Ac_transf"/>
    <property type="match status" value="1"/>
</dbReference>
<comment type="pathway">
    <text evidence="2">Aromatic compound metabolism; beta-ketoadipate pathway; acetyl-CoA and succinyl-CoA from 3-oxoadipate: step 2/2.</text>
</comment>
<name>A0ABV7AFK2_9RHOB</name>
<dbReference type="CDD" id="cd00751">
    <property type="entry name" value="thiolase"/>
    <property type="match status" value="1"/>
</dbReference>
<dbReference type="Gene3D" id="3.40.47.10">
    <property type="match status" value="1"/>
</dbReference>
<sequence>MTEAYICDYIRTPIGRFGGALAPVRADDLAAVPLKALMERNAAVDWEAVDDVILGCANQAGEDNRNVARMAVLLAGLPVGVPGSTVNRLCGSGMDALTIAARAIKAGETELMIVGGVESMSRAPFVMPKAEAAFSRANAVYDTTIGWRFVNKLMKAQYGTDSMPETAENVADDFGVSRADQDAFAARSQARAGAAQENGRLAAEITPVTIPQRKGDPVVVDTDEHPRPGTTAEALARLRPIVRPDGTVTAGNASGVNDGAAALIVASGAAVKAHGLTPIARVLGGATAGVPPRIMGIGPAPASKKLMARLGLTPADFDVIELNEAFASQGLATLRELGIADDDPRVNPNGGAIALGHPLGMSGARIAGTAALELVRTGGKRALATMCIGVGQGIAVALERV</sequence>
<evidence type="ECO:0000313" key="15">
    <source>
        <dbReference type="Proteomes" id="UP001595443"/>
    </source>
</evidence>
<evidence type="ECO:0000256" key="3">
    <source>
        <dbReference type="ARBA" id="ARBA00010982"/>
    </source>
</evidence>
<evidence type="ECO:0000256" key="4">
    <source>
        <dbReference type="ARBA" id="ARBA00012233"/>
    </source>
</evidence>
<dbReference type="InterPro" id="IPR002155">
    <property type="entry name" value="Thiolase"/>
</dbReference>
<evidence type="ECO:0000256" key="8">
    <source>
        <dbReference type="ARBA" id="ARBA00023315"/>
    </source>
</evidence>
<evidence type="ECO:0000259" key="13">
    <source>
        <dbReference type="Pfam" id="PF02803"/>
    </source>
</evidence>
<evidence type="ECO:0000256" key="11">
    <source>
        <dbReference type="RuleBase" id="RU003557"/>
    </source>
</evidence>
<keyword evidence="8 11" id="KW-0012">Acyltransferase</keyword>
<keyword evidence="6 11" id="KW-0808">Transferase</keyword>
<reference evidence="15" key="1">
    <citation type="journal article" date="2019" name="Int. J. Syst. Evol. Microbiol.">
        <title>The Global Catalogue of Microorganisms (GCM) 10K type strain sequencing project: providing services to taxonomists for standard genome sequencing and annotation.</title>
        <authorList>
            <consortium name="The Broad Institute Genomics Platform"/>
            <consortium name="The Broad Institute Genome Sequencing Center for Infectious Disease"/>
            <person name="Wu L."/>
            <person name="Ma J."/>
        </authorList>
    </citation>
    <scope>NUCLEOTIDE SEQUENCE [LARGE SCALE GENOMIC DNA]</scope>
    <source>
        <strain evidence="15">KCTC 62192</strain>
    </source>
</reference>
<dbReference type="PANTHER" id="PTHR18919:SF107">
    <property type="entry name" value="ACETYL-COA ACETYLTRANSFERASE, CYTOSOLIC"/>
    <property type="match status" value="1"/>
</dbReference>
<evidence type="ECO:0000256" key="2">
    <source>
        <dbReference type="ARBA" id="ARBA00005071"/>
    </source>
</evidence>
<dbReference type="InterPro" id="IPR020613">
    <property type="entry name" value="Thiolase_CS"/>
</dbReference>
<evidence type="ECO:0000256" key="7">
    <source>
        <dbReference type="ARBA" id="ARBA00022797"/>
    </source>
</evidence>
<dbReference type="RefSeq" id="WP_377832439.1">
    <property type="nucleotide sequence ID" value="NZ_JBHRSK010000004.1"/>
</dbReference>
<feature type="domain" description="Thiolase N-terminal" evidence="12">
    <location>
        <begin position="5"/>
        <end position="267"/>
    </location>
</feature>
<keyword evidence="15" id="KW-1185">Reference proteome</keyword>
<evidence type="ECO:0000256" key="6">
    <source>
        <dbReference type="ARBA" id="ARBA00022679"/>
    </source>
</evidence>
<dbReference type="GO" id="GO:0033812">
    <property type="term" value="F:3-oxoadipyl-CoA thiolase activity"/>
    <property type="evidence" value="ECO:0007669"/>
    <property type="project" value="UniProtKB-EC"/>
</dbReference>
<dbReference type="InterPro" id="IPR020617">
    <property type="entry name" value="Thiolase_C"/>
</dbReference>
<dbReference type="PROSITE" id="PS00737">
    <property type="entry name" value="THIOLASE_2"/>
    <property type="match status" value="1"/>
</dbReference>